<evidence type="ECO:0000256" key="7">
    <source>
        <dbReference type="ARBA" id="ARBA00023155"/>
    </source>
</evidence>
<dbReference type="InterPro" id="IPR001356">
    <property type="entry name" value="HD"/>
</dbReference>
<dbReference type="Pfam" id="PF00046">
    <property type="entry name" value="Homeodomain"/>
    <property type="match status" value="1"/>
</dbReference>
<evidence type="ECO:0000256" key="6">
    <source>
        <dbReference type="ARBA" id="ARBA00023125"/>
    </source>
</evidence>
<comment type="function">
    <text evidence="1">Sequence-specific transcription factor which is part of a developmental regulatory system that provides cells with specific positional identities on the anterior-posterior axis.</text>
</comment>
<dbReference type="PANTHER" id="PTHR46808">
    <property type="entry name" value="H2.0-LIKE HOMEOBOX PROTEIN"/>
    <property type="match status" value="1"/>
</dbReference>
<comment type="similarity">
    <text evidence="10">Belongs to the H2.0 homeobox family.</text>
</comment>
<feature type="compositionally biased region" description="Low complexity" evidence="16">
    <location>
        <begin position="151"/>
        <end position="164"/>
    </location>
</feature>
<evidence type="ECO:0000256" key="3">
    <source>
        <dbReference type="ARBA" id="ARBA00022473"/>
    </source>
</evidence>
<keyword evidence="6 14" id="KW-0238">DNA-binding</keyword>
<evidence type="ECO:0000256" key="2">
    <source>
        <dbReference type="ARBA" id="ARBA00004123"/>
    </source>
</evidence>
<evidence type="ECO:0000259" key="17">
    <source>
        <dbReference type="PROSITE" id="PS50071"/>
    </source>
</evidence>
<accession>A0AAD9F550</accession>
<dbReference type="PROSITE" id="PS00027">
    <property type="entry name" value="HOMEOBOX_1"/>
    <property type="match status" value="1"/>
</dbReference>
<keyword evidence="7 14" id="KW-0371">Homeobox</keyword>
<sequence>MYTAGLNPFYASNFSLWSAYCAGGFAVDTMKKPSFCIADILQAGDAENIPGSSALMVHMGHHHHRGQHGSSPLRPLRSGRSRPCTERGKDLKFGIDRILSTDFDHKGREKSSLRDLTSIVSSNRQSGIQIPIQPAASQYFSCIDPGMSDASSMMSSLGSSSSRHSGQHQFQDTFPGPYAVLTKDTMPQTYKRKRSWSRAVFSNLQRKGLEKRFEIQKYVTKPDRKQLAAMLGLTDAQVKVWFQNRRMKWRHSKEAQAQKDKDKEQPEKSSSEPGKEPREPAEEESECESEGRSECESEEAPEEEHSDGHLDISEQTNKTSVIMSGIGPASSSEAAADPEAAASLI</sequence>
<evidence type="ECO:0000256" key="13">
    <source>
        <dbReference type="ARBA" id="ARBA00081876"/>
    </source>
</evidence>
<dbReference type="GO" id="GO:0005634">
    <property type="term" value="C:nucleus"/>
    <property type="evidence" value="ECO:0007669"/>
    <property type="project" value="UniProtKB-SubCell"/>
</dbReference>
<evidence type="ECO:0000256" key="10">
    <source>
        <dbReference type="ARBA" id="ARBA00038504"/>
    </source>
</evidence>
<feature type="region of interest" description="Disordered" evidence="16">
    <location>
        <begin position="151"/>
        <end position="176"/>
    </location>
</feature>
<dbReference type="Gene3D" id="1.10.10.60">
    <property type="entry name" value="Homeodomain-like"/>
    <property type="match status" value="1"/>
</dbReference>
<evidence type="ECO:0000313" key="19">
    <source>
        <dbReference type="Proteomes" id="UP001228049"/>
    </source>
</evidence>
<evidence type="ECO:0000256" key="5">
    <source>
        <dbReference type="ARBA" id="ARBA00023015"/>
    </source>
</evidence>
<dbReference type="InterPro" id="IPR009057">
    <property type="entry name" value="Homeodomain-like_sf"/>
</dbReference>
<dbReference type="AlphaFoldDB" id="A0AAD9F550"/>
<evidence type="ECO:0000256" key="12">
    <source>
        <dbReference type="ARBA" id="ARBA00070859"/>
    </source>
</evidence>
<evidence type="ECO:0000256" key="8">
    <source>
        <dbReference type="ARBA" id="ARBA00023163"/>
    </source>
</evidence>
<name>A0AAD9F550_DISEL</name>
<organism evidence="18 19">
    <name type="scientific">Dissostichus eleginoides</name>
    <name type="common">Patagonian toothfish</name>
    <name type="synonym">Dissostichus amissus</name>
    <dbReference type="NCBI Taxonomy" id="100907"/>
    <lineage>
        <taxon>Eukaryota</taxon>
        <taxon>Metazoa</taxon>
        <taxon>Chordata</taxon>
        <taxon>Craniata</taxon>
        <taxon>Vertebrata</taxon>
        <taxon>Euteleostomi</taxon>
        <taxon>Actinopterygii</taxon>
        <taxon>Neopterygii</taxon>
        <taxon>Teleostei</taxon>
        <taxon>Neoteleostei</taxon>
        <taxon>Acanthomorphata</taxon>
        <taxon>Eupercaria</taxon>
        <taxon>Perciformes</taxon>
        <taxon>Notothenioidei</taxon>
        <taxon>Nototheniidae</taxon>
        <taxon>Dissostichus</taxon>
    </lineage>
</organism>
<evidence type="ECO:0000256" key="1">
    <source>
        <dbReference type="ARBA" id="ARBA00003263"/>
    </source>
</evidence>
<comment type="subcellular location">
    <subcellularLocation>
        <location evidence="2 14 15">Nucleus</location>
    </subcellularLocation>
</comment>
<dbReference type="FunFam" id="1.10.10.60:FF:000249">
    <property type="entry name" value="H2.0-like homeobox protein"/>
    <property type="match status" value="1"/>
</dbReference>
<dbReference type="EMBL" id="JASDAP010000017">
    <property type="protein sequence ID" value="KAK1889327.1"/>
    <property type="molecule type" value="Genomic_DNA"/>
</dbReference>
<proteinExistence type="inferred from homology"/>
<evidence type="ECO:0000256" key="15">
    <source>
        <dbReference type="RuleBase" id="RU000682"/>
    </source>
</evidence>
<evidence type="ECO:0000256" key="16">
    <source>
        <dbReference type="SAM" id="MobiDB-lite"/>
    </source>
</evidence>
<feature type="compositionally biased region" description="Acidic residues" evidence="16">
    <location>
        <begin position="296"/>
        <end position="305"/>
    </location>
</feature>
<keyword evidence="8" id="KW-0804">Transcription</keyword>
<feature type="region of interest" description="Disordered" evidence="16">
    <location>
        <begin position="249"/>
        <end position="345"/>
    </location>
</feature>
<feature type="compositionally biased region" description="Polar residues" evidence="16">
    <location>
        <begin position="313"/>
        <end position="322"/>
    </location>
</feature>
<keyword evidence="5" id="KW-0805">Transcription regulation</keyword>
<evidence type="ECO:0000256" key="9">
    <source>
        <dbReference type="ARBA" id="ARBA00023242"/>
    </source>
</evidence>
<protein>
    <recommendedName>
        <fullName evidence="12">H2.0-like homeobox protein</fullName>
    </recommendedName>
    <alternativeName>
        <fullName evidence="13">Homeobox protein HLX1</fullName>
    </alternativeName>
</protein>
<gene>
    <name evidence="18" type="ORF">KUDE01_014004</name>
</gene>
<dbReference type="PROSITE" id="PS50071">
    <property type="entry name" value="HOMEOBOX_2"/>
    <property type="match status" value="1"/>
</dbReference>
<feature type="compositionally biased region" description="Low complexity" evidence="16">
    <location>
        <begin position="328"/>
        <end position="345"/>
    </location>
</feature>
<dbReference type="InterPro" id="IPR052497">
    <property type="entry name" value="H2.0_Homeobox_TF"/>
</dbReference>
<comment type="caution">
    <text evidence="18">The sequence shown here is derived from an EMBL/GenBank/DDBJ whole genome shotgun (WGS) entry which is preliminary data.</text>
</comment>
<dbReference type="PANTHER" id="PTHR46808:SF1">
    <property type="entry name" value="H2.0-LIKE HOMEOBOX PROTEIN"/>
    <property type="match status" value="1"/>
</dbReference>
<dbReference type="GO" id="GO:0000981">
    <property type="term" value="F:DNA-binding transcription factor activity, RNA polymerase II-specific"/>
    <property type="evidence" value="ECO:0007669"/>
    <property type="project" value="InterPro"/>
</dbReference>
<dbReference type="GO" id="GO:0030154">
    <property type="term" value="P:cell differentiation"/>
    <property type="evidence" value="ECO:0007669"/>
    <property type="project" value="UniProtKB-KW"/>
</dbReference>
<keyword evidence="4" id="KW-0221">Differentiation</keyword>
<dbReference type="SMART" id="SM00389">
    <property type="entry name" value="HOX"/>
    <property type="match status" value="1"/>
</dbReference>
<dbReference type="InterPro" id="IPR000047">
    <property type="entry name" value="HTH_motif"/>
</dbReference>
<dbReference type="GO" id="GO:0043565">
    <property type="term" value="F:sequence-specific DNA binding"/>
    <property type="evidence" value="ECO:0007669"/>
    <property type="project" value="TreeGrafter"/>
</dbReference>
<feature type="compositionally biased region" description="Basic and acidic residues" evidence="16">
    <location>
        <begin position="252"/>
        <end position="280"/>
    </location>
</feature>
<dbReference type="PRINTS" id="PR00031">
    <property type="entry name" value="HTHREPRESSR"/>
</dbReference>
<keyword evidence="19" id="KW-1185">Reference proteome</keyword>
<evidence type="ECO:0000313" key="18">
    <source>
        <dbReference type="EMBL" id="KAK1889327.1"/>
    </source>
</evidence>
<keyword evidence="3" id="KW-0217">Developmental protein</keyword>
<comment type="function">
    <text evidence="11">Transcription factor required for TBX21/T-bet-dependent maturation of Th1 cells as well as maintenance of Th1-specific gene expression. Involved in embryogenesis and hematopoiesis.</text>
</comment>
<evidence type="ECO:0000256" key="11">
    <source>
        <dbReference type="ARBA" id="ARBA00056583"/>
    </source>
</evidence>
<dbReference type="Proteomes" id="UP001228049">
    <property type="component" value="Unassembled WGS sequence"/>
</dbReference>
<reference evidence="18" key="1">
    <citation type="submission" date="2023-04" db="EMBL/GenBank/DDBJ databases">
        <title>Chromosome-level genome of Chaenocephalus aceratus.</title>
        <authorList>
            <person name="Park H."/>
        </authorList>
    </citation>
    <scope>NUCLEOTIDE SEQUENCE</scope>
    <source>
        <strain evidence="18">DE</strain>
        <tissue evidence="18">Muscle</tissue>
    </source>
</reference>
<feature type="compositionally biased region" description="Low complexity" evidence="16">
    <location>
        <begin position="68"/>
        <end position="82"/>
    </location>
</feature>
<evidence type="ECO:0000256" key="4">
    <source>
        <dbReference type="ARBA" id="ARBA00022782"/>
    </source>
</evidence>
<feature type="region of interest" description="Disordered" evidence="16">
    <location>
        <begin position="60"/>
        <end position="88"/>
    </location>
</feature>
<dbReference type="InterPro" id="IPR020479">
    <property type="entry name" value="HD_metazoa"/>
</dbReference>
<feature type="domain" description="Homeobox" evidence="17">
    <location>
        <begin position="192"/>
        <end position="252"/>
    </location>
</feature>
<evidence type="ECO:0000256" key="14">
    <source>
        <dbReference type="PROSITE-ProRule" id="PRU00108"/>
    </source>
</evidence>
<dbReference type="SUPFAM" id="SSF46689">
    <property type="entry name" value="Homeodomain-like"/>
    <property type="match status" value="1"/>
</dbReference>
<feature type="DNA-binding region" description="Homeobox" evidence="14">
    <location>
        <begin position="194"/>
        <end position="253"/>
    </location>
</feature>
<dbReference type="CDD" id="cd00086">
    <property type="entry name" value="homeodomain"/>
    <property type="match status" value="1"/>
</dbReference>
<dbReference type="PRINTS" id="PR00024">
    <property type="entry name" value="HOMEOBOX"/>
</dbReference>
<keyword evidence="9 14" id="KW-0539">Nucleus</keyword>
<dbReference type="InterPro" id="IPR017970">
    <property type="entry name" value="Homeobox_CS"/>
</dbReference>